<gene>
    <name evidence="1" type="ORF">L9F63_000931</name>
</gene>
<name>A0AAD8AKP4_DIPPU</name>
<protein>
    <submittedName>
        <fullName evidence="1">Uncharacterized protein</fullName>
    </submittedName>
</protein>
<organism evidence="1 2">
    <name type="scientific">Diploptera punctata</name>
    <name type="common">Pacific beetle cockroach</name>
    <dbReference type="NCBI Taxonomy" id="6984"/>
    <lineage>
        <taxon>Eukaryota</taxon>
        <taxon>Metazoa</taxon>
        <taxon>Ecdysozoa</taxon>
        <taxon>Arthropoda</taxon>
        <taxon>Hexapoda</taxon>
        <taxon>Insecta</taxon>
        <taxon>Pterygota</taxon>
        <taxon>Neoptera</taxon>
        <taxon>Polyneoptera</taxon>
        <taxon>Dictyoptera</taxon>
        <taxon>Blattodea</taxon>
        <taxon>Blaberoidea</taxon>
        <taxon>Blaberidae</taxon>
        <taxon>Diplopterinae</taxon>
        <taxon>Diploptera</taxon>
    </lineage>
</organism>
<sequence length="329" mass="38993">MRKQRREEYAKLYEKWKQEQIQERILRSHMRNQRIRSRLANANEIELQRKLYVLRRWKELETRRLERMRQEHINAIRNKKTKINDYWRNKKKFQEDKIKRNKKIIDEYSKTQNINIALRMKFIQDEHTRMEELFYDIKSKDEKSTGLPKKKKKAIKDAVLNKFMKTRKESVQESDSNLDELLTHVLNKPEVEDIYKIVQGAKDKLERAVVVPDAVNYVIDVVLENSLRKFVKKQVTKIMDQVFNKAKDHILKSPSSLAKKSCSEYTSKKFSVDVYAVTSRILSKLAVDTYSLLEKPLSRGVSFGTVHTIGEVPTAADLRSIKDRLPTPV</sequence>
<keyword evidence="2" id="KW-1185">Reference proteome</keyword>
<reference evidence="1" key="1">
    <citation type="journal article" date="2023" name="IScience">
        <title>Live-bearing cockroach genome reveals convergent evolutionary mechanisms linked to viviparity in insects and beyond.</title>
        <authorList>
            <person name="Fouks B."/>
            <person name="Harrison M.C."/>
            <person name="Mikhailova A.A."/>
            <person name="Marchal E."/>
            <person name="English S."/>
            <person name="Carruthers M."/>
            <person name="Jennings E.C."/>
            <person name="Chiamaka E.L."/>
            <person name="Frigard R.A."/>
            <person name="Pippel M."/>
            <person name="Attardo G.M."/>
            <person name="Benoit J.B."/>
            <person name="Bornberg-Bauer E."/>
            <person name="Tobe S.S."/>
        </authorList>
    </citation>
    <scope>NUCLEOTIDE SEQUENCE</scope>
    <source>
        <strain evidence="1">Stay&amp;Tobe</strain>
    </source>
</reference>
<dbReference type="AlphaFoldDB" id="A0AAD8AKP4"/>
<dbReference type="EMBL" id="JASPKZ010000042">
    <property type="protein sequence ID" value="KAJ9600888.1"/>
    <property type="molecule type" value="Genomic_DNA"/>
</dbReference>
<evidence type="ECO:0000313" key="2">
    <source>
        <dbReference type="Proteomes" id="UP001233999"/>
    </source>
</evidence>
<feature type="non-terminal residue" evidence="1">
    <location>
        <position position="1"/>
    </location>
</feature>
<accession>A0AAD8AKP4</accession>
<dbReference type="Proteomes" id="UP001233999">
    <property type="component" value="Unassembled WGS sequence"/>
</dbReference>
<evidence type="ECO:0000313" key="1">
    <source>
        <dbReference type="EMBL" id="KAJ9600888.1"/>
    </source>
</evidence>
<comment type="caution">
    <text evidence="1">The sequence shown here is derived from an EMBL/GenBank/DDBJ whole genome shotgun (WGS) entry which is preliminary data.</text>
</comment>
<reference evidence="1" key="2">
    <citation type="submission" date="2023-05" db="EMBL/GenBank/DDBJ databases">
        <authorList>
            <person name="Fouks B."/>
        </authorList>
    </citation>
    <scope>NUCLEOTIDE SEQUENCE</scope>
    <source>
        <strain evidence="1">Stay&amp;Tobe</strain>
        <tissue evidence="1">Testes</tissue>
    </source>
</reference>
<proteinExistence type="predicted"/>